<dbReference type="OrthoDB" id="443318at2759"/>
<evidence type="ECO:0000256" key="8">
    <source>
        <dbReference type="SAM" id="SignalP"/>
    </source>
</evidence>
<keyword evidence="6" id="KW-0325">Glycoprotein</keyword>
<dbReference type="AlphaFoldDB" id="A0A813GI30"/>
<keyword evidence="7" id="KW-0472">Membrane</keyword>
<evidence type="ECO:0000256" key="6">
    <source>
        <dbReference type="ARBA" id="ARBA00023180"/>
    </source>
</evidence>
<evidence type="ECO:0000256" key="2">
    <source>
        <dbReference type="ARBA" id="ARBA00022645"/>
    </source>
</evidence>
<keyword evidence="5" id="KW-0378">Hydrolase</keyword>
<dbReference type="SUPFAM" id="SSF53474">
    <property type="entry name" value="alpha/beta-Hydrolases"/>
    <property type="match status" value="1"/>
</dbReference>
<evidence type="ECO:0000256" key="7">
    <source>
        <dbReference type="SAM" id="Phobius"/>
    </source>
</evidence>
<keyword evidence="7" id="KW-0812">Transmembrane</keyword>
<keyword evidence="3" id="KW-0645">Protease</keyword>
<evidence type="ECO:0000256" key="1">
    <source>
        <dbReference type="ARBA" id="ARBA00009431"/>
    </source>
</evidence>
<comment type="caution">
    <text evidence="9">The sequence shown here is derived from an EMBL/GenBank/DDBJ whole genome shotgun (WGS) entry which is preliminary data.</text>
</comment>
<comment type="similarity">
    <text evidence="1">Belongs to the peptidase S10 family.</text>
</comment>
<dbReference type="PANTHER" id="PTHR11802:SF3">
    <property type="entry name" value="RETINOID-INDUCIBLE SERINE CARBOXYPEPTIDASE"/>
    <property type="match status" value="1"/>
</dbReference>
<evidence type="ECO:0000256" key="3">
    <source>
        <dbReference type="ARBA" id="ARBA00022670"/>
    </source>
</evidence>
<keyword evidence="10" id="KW-1185">Reference proteome</keyword>
<proteinExistence type="inferred from homology"/>
<accession>A0A813GI30</accession>
<keyword evidence="4 8" id="KW-0732">Signal</keyword>
<dbReference type="EMBL" id="CAJNNV010027954">
    <property type="protein sequence ID" value="CAE8622331.1"/>
    <property type="molecule type" value="Genomic_DNA"/>
</dbReference>
<evidence type="ECO:0008006" key="11">
    <source>
        <dbReference type="Google" id="ProtNLM"/>
    </source>
</evidence>
<sequence length="610" mass="66548">MTKLLLLAVAACASCWHVAATPLLLTPLIDAGKLSEARLRSQVLVDGRSMGHSGYFMVPSASGKNMNQLFTWFQPCLDGCDAGNTPIIQWFNGGPGSPDTTGAMNQIGNWYVDANLRLHERCFSWCKKYNCLFVDNPTMTGFSFQVNLNSSFDARHVEYTQTSSDAAKQVLSVLLQFFRIWPEYASAPYYVHGLSYGGHYVPWMAQVVLDHNEDHRDTRINIRGIAVGDPLIDNKYQYATYASTLYSMGLLLEDERAEVEAIMKNASALNDVDCLSSFKEWNRVWNDDGGSSCHPHCEFLFKAFTGSENTENLLLGAQPENFGYFRSFLAQHEAEFHVEGRPDTHSTLQEGGKVYLAMVKSGDFCESTAPLYASLFLSGGLDVLVYSSNLDPLLGPPATAAGIQAAWDYAEKALQDGADSKDGFYRQRKNIWKVAMHDVEPAGYSRCLSGESGRFCYVIVRNAGHETAPYAPRAAHNLNERFLHGLPFDSREWPQVHLPTCAACGGAPPLAGSALAACTSTAAPEASVVVTASAAVSEGPPVALCDSWSCRATQTVGKSGSTLSVGTLMVYMYAAFATAALVVLSTSRNHCASAFRTCPRRPRATPLLRS</sequence>
<dbReference type="InterPro" id="IPR001563">
    <property type="entry name" value="Peptidase_S10"/>
</dbReference>
<dbReference type="Proteomes" id="UP000654075">
    <property type="component" value="Unassembled WGS sequence"/>
</dbReference>
<name>A0A813GI30_POLGL</name>
<evidence type="ECO:0000313" key="9">
    <source>
        <dbReference type="EMBL" id="CAE8622331.1"/>
    </source>
</evidence>
<evidence type="ECO:0000256" key="5">
    <source>
        <dbReference type="ARBA" id="ARBA00022801"/>
    </source>
</evidence>
<dbReference type="PANTHER" id="PTHR11802">
    <property type="entry name" value="SERINE PROTEASE FAMILY S10 SERINE CARBOXYPEPTIDASE"/>
    <property type="match status" value="1"/>
</dbReference>
<evidence type="ECO:0000256" key="4">
    <source>
        <dbReference type="ARBA" id="ARBA00022729"/>
    </source>
</evidence>
<evidence type="ECO:0000313" key="10">
    <source>
        <dbReference type="Proteomes" id="UP000654075"/>
    </source>
</evidence>
<dbReference type="PRINTS" id="PR00724">
    <property type="entry name" value="CRBOXYPTASEC"/>
</dbReference>
<dbReference type="InterPro" id="IPR029058">
    <property type="entry name" value="AB_hydrolase_fold"/>
</dbReference>
<dbReference type="GO" id="GO:0006508">
    <property type="term" value="P:proteolysis"/>
    <property type="evidence" value="ECO:0007669"/>
    <property type="project" value="UniProtKB-KW"/>
</dbReference>
<protein>
    <recommendedName>
        <fullName evidence="11">Carboxypeptidase</fullName>
    </recommendedName>
</protein>
<feature type="signal peptide" evidence="8">
    <location>
        <begin position="1"/>
        <end position="20"/>
    </location>
</feature>
<dbReference type="Gene3D" id="3.40.50.1820">
    <property type="entry name" value="alpha/beta hydrolase"/>
    <property type="match status" value="1"/>
</dbReference>
<gene>
    <name evidence="9" type="ORF">PGLA1383_LOCUS39784</name>
</gene>
<reference evidence="9" key="1">
    <citation type="submission" date="2021-02" db="EMBL/GenBank/DDBJ databases">
        <authorList>
            <person name="Dougan E. K."/>
            <person name="Rhodes N."/>
            <person name="Thang M."/>
            <person name="Chan C."/>
        </authorList>
    </citation>
    <scope>NUCLEOTIDE SEQUENCE</scope>
</reference>
<feature type="chain" id="PRO_5032719125" description="Carboxypeptidase" evidence="8">
    <location>
        <begin position="21"/>
        <end position="610"/>
    </location>
</feature>
<feature type="transmembrane region" description="Helical" evidence="7">
    <location>
        <begin position="568"/>
        <end position="586"/>
    </location>
</feature>
<organism evidence="9 10">
    <name type="scientific">Polarella glacialis</name>
    <name type="common">Dinoflagellate</name>
    <dbReference type="NCBI Taxonomy" id="89957"/>
    <lineage>
        <taxon>Eukaryota</taxon>
        <taxon>Sar</taxon>
        <taxon>Alveolata</taxon>
        <taxon>Dinophyceae</taxon>
        <taxon>Suessiales</taxon>
        <taxon>Suessiaceae</taxon>
        <taxon>Polarella</taxon>
    </lineage>
</organism>
<dbReference type="OMA" id="NAGHETP"/>
<dbReference type="Pfam" id="PF00450">
    <property type="entry name" value="Peptidase_S10"/>
    <property type="match status" value="1"/>
</dbReference>
<dbReference type="GO" id="GO:0004185">
    <property type="term" value="F:serine-type carboxypeptidase activity"/>
    <property type="evidence" value="ECO:0007669"/>
    <property type="project" value="InterPro"/>
</dbReference>
<keyword evidence="7" id="KW-1133">Transmembrane helix</keyword>
<keyword evidence="2" id="KW-0121">Carboxypeptidase</keyword>